<organism evidence="3 4">
    <name type="scientific">Neotoma lepida</name>
    <name type="common">Desert woodrat</name>
    <dbReference type="NCBI Taxonomy" id="56216"/>
    <lineage>
        <taxon>Eukaryota</taxon>
        <taxon>Metazoa</taxon>
        <taxon>Chordata</taxon>
        <taxon>Craniata</taxon>
        <taxon>Vertebrata</taxon>
        <taxon>Euteleostomi</taxon>
        <taxon>Mammalia</taxon>
        <taxon>Eutheria</taxon>
        <taxon>Euarchontoglires</taxon>
        <taxon>Glires</taxon>
        <taxon>Rodentia</taxon>
        <taxon>Myomorpha</taxon>
        <taxon>Muroidea</taxon>
        <taxon>Cricetidae</taxon>
        <taxon>Neotominae</taxon>
        <taxon>Neotoma</taxon>
    </lineage>
</organism>
<dbReference type="PANTHER" id="PTHR11412:SF165">
    <property type="entry name" value="ALPHA-2-MACROGLOBULIN"/>
    <property type="match status" value="1"/>
</dbReference>
<dbReference type="InterPro" id="IPR013783">
    <property type="entry name" value="Ig-like_fold"/>
</dbReference>
<dbReference type="STRING" id="56216.A0A1A6FZC6"/>
<dbReference type="OrthoDB" id="9998011at2759"/>
<sequence>DMGLKVFTNSDIRKHKICEQPEDSTKVPAAYQLLGYSPVEDILETFETPKETIRKYFPETWIWDLVVMDSTGMAEIEMTAPDTITTWKARAFCLSSDTGLGLSPITHFQAFQPFFLELMMPYSVIRGEVFKLKAIVLNYLPTCIWVVVQLEASPDFLTTPLLKAGESHCVCMNKSRIVSWIVTPKSLGAKLSEQISLKLPPDVVKDSAQASFTVL</sequence>
<dbReference type="Proteomes" id="UP000092124">
    <property type="component" value="Unassembled WGS sequence"/>
</dbReference>
<comment type="caution">
    <text evidence="3">The sequence shown here is derived from an EMBL/GenBank/DDBJ whole genome shotgun (WGS) entry which is preliminary data.</text>
</comment>
<proteinExistence type="predicted"/>
<dbReference type="SMART" id="SM01360">
    <property type="entry name" value="A2M"/>
    <property type="match status" value="1"/>
</dbReference>
<dbReference type="Pfam" id="PF00207">
    <property type="entry name" value="A2M"/>
    <property type="match status" value="1"/>
</dbReference>
<dbReference type="GO" id="GO:0002020">
    <property type="term" value="F:protease binding"/>
    <property type="evidence" value="ECO:0007669"/>
    <property type="project" value="TreeGrafter"/>
</dbReference>
<evidence type="ECO:0000313" key="4">
    <source>
        <dbReference type="Proteomes" id="UP000092124"/>
    </source>
</evidence>
<reference evidence="3 4" key="1">
    <citation type="submission" date="2016-06" db="EMBL/GenBank/DDBJ databases">
        <title>The Draft Genome Sequence and Annotation of the Desert Woodrat Neotoma lepida.</title>
        <authorList>
            <person name="Campbell M."/>
            <person name="Oakeson K.F."/>
            <person name="Yandell M."/>
            <person name="Halpert J.R."/>
            <person name="Dearing D."/>
        </authorList>
    </citation>
    <scope>NUCLEOTIDE SEQUENCE [LARGE SCALE GENOMIC DNA]</scope>
    <source>
        <strain evidence="3">417</strain>
        <tissue evidence="3">Liver</tissue>
    </source>
</reference>
<dbReference type="SUPFAM" id="SSF81296">
    <property type="entry name" value="E set domains"/>
    <property type="match status" value="1"/>
</dbReference>
<dbReference type="InterPro" id="IPR014756">
    <property type="entry name" value="Ig_E-set"/>
</dbReference>
<dbReference type="PANTHER" id="PTHR11412">
    <property type="entry name" value="MACROGLOBULIN / COMPLEMENT"/>
    <property type="match status" value="1"/>
</dbReference>
<dbReference type="GO" id="GO:0005615">
    <property type="term" value="C:extracellular space"/>
    <property type="evidence" value="ECO:0007669"/>
    <property type="project" value="TreeGrafter"/>
</dbReference>
<feature type="non-terminal residue" evidence="3">
    <location>
        <position position="215"/>
    </location>
</feature>
<dbReference type="InterPro" id="IPR001599">
    <property type="entry name" value="Macroglobln_a2"/>
</dbReference>
<gene>
    <name evidence="3" type="ORF">A6R68_09921</name>
</gene>
<dbReference type="EMBL" id="LZPO01109912">
    <property type="protein sequence ID" value="OBS58954.1"/>
    <property type="molecule type" value="Genomic_DNA"/>
</dbReference>
<feature type="domain" description="Alpha-2-macroglobulin" evidence="2">
    <location>
        <begin position="60"/>
        <end position="150"/>
    </location>
</feature>
<feature type="non-terminal residue" evidence="3">
    <location>
        <position position="1"/>
    </location>
</feature>
<dbReference type="Gene3D" id="2.60.40.10">
    <property type="entry name" value="Immunoglobulins"/>
    <property type="match status" value="1"/>
</dbReference>
<name>A0A1A6FZC6_NEOLE</name>
<dbReference type="GO" id="GO:0004866">
    <property type="term" value="F:endopeptidase inhibitor activity"/>
    <property type="evidence" value="ECO:0007669"/>
    <property type="project" value="InterPro"/>
</dbReference>
<dbReference type="AlphaFoldDB" id="A0A1A6FZC6"/>
<evidence type="ECO:0000313" key="3">
    <source>
        <dbReference type="EMBL" id="OBS58954.1"/>
    </source>
</evidence>
<keyword evidence="4" id="KW-1185">Reference proteome</keyword>
<dbReference type="InterPro" id="IPR050473">
    <property type="entry name" value="A2M/Complement_sys"/>
</dbReference>
<evidence type="ECO:0000259" key="2">
    <source>
        <dbReference type="SMART" id="SM01360"/>
    </source>
</evidence>
<accession>A0A1A6FZC6</accession>
<protein>
    <recommendedName>
        <fullName evidence="2">Alpha-2-macroglobulin domain-containing protein</fullName>
    </recommendedName>
</protein>
<evidence type="ECO:0000256" key="1">
    <source>
        <dbReference type="ARBA" id="ARBA00023248"/>
    </source>
</evidence>
<keyword evidence="1" id="KW-0082">Bait region</keyword>
<dbReference type="Gene3D" id="2.20.130.20">
    <property type="match status" value="1"/>
</dbReference>